<name>A0A6A2XVJ5_HIBSY</name>
<reference evidence="2" key="1">
    <citation type="submission" date="2019-09" db="EMBL/GenBank/DDBJ databases">
        <title>Draft genome information of white flower Hibiscus syriacus.</title>
        <authorList>
            <person name="Kim Y.-M."/>
        </authorList>
    </citation>
    <scope>NUCLEOTIDE SEQUENCE [LARGE SCALE GENOMIC DNA]</scope>
    <source>
        <strain evidence="2">YM2019G1</strain>
    </source>
</reference>
<dbReference type="Pfam" id="PF04937">
    <property type="entry name" value="DUF659"/>
    <property type="match status" value="1"/>
</dbReference>
<dbReference type="PANTHER" id="PTHR32166:SF122">
    <property type="entry name" value="OS09G0499600 PROTEIN"/>
    <property type="match status" value="1"/>
</dbReference>
<keyword evidence="3" id="KW-1185">Reference proteome</keyword>
<protein>
    <recommendedName>
        <fullName evidence="1">DUF659 domain-containing protein</fullName>
    </recommendedName>
</protein>
<sequence length="153" mass="17718">MGEVVSKFLIYERLPFQLASSPWLYNLIQVSIEVGQGVKLLTPYKVSDVYLESEFERVRDWVNGMKAHWKDFGATLMCDGWTNSLNQMHIINFLVYYSKGIVLWKSMDVSSVRRRDVEFYYNLLDSVVEEIGESYIVQIVTDNEAAMKVAGKK</sequence>
<dbReference type="InterPro" id="IPR007021">
    <property type="entry name" value="DUF659"/>
</dbReference>
<accession>A0A6A2XVJ5</accession>
<dbReference type="AlphaFoldDB" id="A0A6A2XVJ5"/>
<organism evidence="2 3">
    <name type="scientific">Hibiscus syriacus</name>
    <name type="common">Rose of Sharon</name>
    <dbReference type="NCBI Taxonomy" id="106335"/>
    <lineage>
        <taxon>Eukaryota</taxon>
        <taxon>Viridiplantae</taxon>
        <taxon>Streptophyta</taxon>
        <taxon>Embryophyta</taxon>
        <taxon>Tracheophyta</taxon>
        <taxon>Spermatophyta</taxon>
        <taxon>Magnoliopsida</taxon>
        <taxon>eudicotyledons</taxon>
        <taxon>Gunneridae</taxon>
        <taxon>Pentapetalae</taxon>
        <taxon>rosids</taxon>
        <taxon>malvids</taxon>
        <taxon>Malvales</taxon>
        <taxon>Malvaceae</taxon>
        <taxon>Malvoideae</taxon>
        <taxon>Hibiscus</taxon>
    </lineage>
</organism>
<proteinExistence type="predicted"/>
<dbReference type="Proteomes" id="UP000436088">
    <property type="component" value="Unassembled WGS sequence"/>
</dbReference>
<evidence type="ECO:0000313" key="2">
    <source>
        <dbReference type="EMBL" id="KAE8670805.1"/>
    </source>
</evidence>
<dbReference type="PANTHER" id="PTHR32166">
    <property type="entry name" value="OSJNBA0013A04.12 PROTEIN"/>
    <property type="match status" value="1"/>
</dbReference>
<evidence type="ECO:0000259" key="1">
    <source>
        <dbReference type="Pfam" id="PF04937"/>
    </source>
</evidence>
<comment type="caution">
    <text evidence="2">The sequence shown here is derived from an EMBL/GenBank/DDBJ whole genome shotgun (WGS) entry which is preliminary data.</text>
</comment>
<feature type="domain" description="DUF659" evidence="1">
    <location>
        <begin position="45"/>
        <end position="152"/>
    </location>
</feature>
<gene>
    <name evidence="2" type="ORF">F3Y22_tig00112079pilonHSYRG00010</name>
</gene>
<evidence type="ECO:0000313" key="3">
    <source>
        <dbReference type="Proteomes" id="UP000436088"/>
    </source>
</evidence>
<dbReference type="EMBL" id="VEPZ02001499">
    <property type="protein sequence ID" value="KAE8670805.1"/>
    <property type="molecule type" value="Genomic_DNA"/>
</dbReference>